<dbReference type="PANTHER" id="PTHR35546">
    <property type="entry name" value="F-BOX PROTEIN INTERACTION DOMAIN PROTEIN-RELATED"/>
    <property type="match status" value="1"/>
</dbReference>
<organism evidence="2 3">
    <name type="scientific">Ricinus communis</name>
    <name type="common">Castor bean</name>
    <dbReference type="NCBI Taxonomy" id="3988"/>
    <lineage>
        <taxon>Eukaryota</taxon>
        <taxon>Viridiplantae</taxon>
        <taxon>Streptophyta</taxon>
        <taxon>Embryophyta</taxon>
        <taxon>Tracheophyta</taxon>
        <taxon>Spermatophyta</taxon>
        <taxon>Magnoliopsida</taxon>
        <taxon>eudicotyledons</taxon>
        <taxon>Gunneridae</taxon>
        <taxon>Pentapetalae</taxon>
        <taxon>rosids</taxon>
        <taxon>fabids</taxon>
        <taxon>Malpighiales</taxon>
        <taxon>Euphorbiaceae</taxon>
        <taxon>Acalyphoideae</taxon>
        <taxon>Acalypheae</taxon>
        <taxon>Ricinus</taxon>
    </lineage>
</organism>
<dbReference type="Proteomes" id="UP000008311">
    <property type="component" value="Unassembled WGS sequence"/>
</dbReference>
<evidence type="ECO:0000259" key="1">
    <source>
        <dbReference type="Pfam" id="PF24750"/>
    </source>
</evidence>
<dbReference type="STRING" id="3988.B9S5V3"/>
<evidence type="ECO:0000313" key="3">
    <source>
        <dbReference type="Proteomes" id="UP000008311"/>
    </source>
</evidence>
<feature type="domain" description="F-box protein At3g26010-like beta-propeller" evidence="1">
    <location>
        <begin position="103"/>
        <end position="362"/>
    </location>
</feature>
<dbReference type="AlphaFoldDB" id="B9S5V3"/>
<reference evidence="3" key="1">
    <citation type="journal article" date="2010" name="Nat. Biotechnol.">
        <title>Draft genome sequence of the oilseed species Ricinus communis.</title>
        <authorList>
            <person name="Chan A.P."/>
            <person name="Crabtree J."/>
            <person name="Zhao Q."/>
            <person name="Lorenzi H."/>
            <person name="Orvis J."/>
            <person name="Puiu D."/>
            <person name="Melake-Berhan A."/>
            <person name="Jones K.M."/>
            <person name="Redman J."/>
            <person name="Chen G."/>
            <person name="Cahoon E.B."/>
            <person name="Gedil M."/>
            <person name="Stanke M."/>
            <person name="Haas B.J."/>
            <person name="Wortman J.R."/>
            <person name="Fraser-Liggett C.M."/>
            <person name="Ravel J."/>
            <person name="Rabinowicz P.D."/>
        </authorList>
    </citation>
    <scope>NUCLEOTIDE SEQUENCE [LARGE SCALE GENOMIC DNA]</scope>
    <source>
        <strain evidence="3">cv. Hale</strain>
    </source>
</reference>
<protein>
    <recommendedName>
        <fullName evidence="1">F-box protein At3g26010-like beta-propeller domain-containing protein</fullName>
    </recommendedName>
</protein>
<dbReference type="PANTHER" id="PTHR35546:SF128">
    <property type="entry name" value="F-BOX ASSOCIATED DOMAIN-CONTAINING PROTEIN"/>
    <property type="match status" value="1"/>
</dbReference>
<dbReference type="EMBL" id="EQ973876">
    <property type="protein sequence ID" value="EEF41040.1"/>
    <property type="molecule type" value="Genomic_DNA"/>
</dbReference>
<dbReference type="InterPro" id="IPR056592">
    <property type="entry name" value="Beta-prop_At3g26010-like"/>
</dbReference>
<dbReference type="eggNOG" id="ENOG502S4VR">
    <property type="taxonomic scope" value="Eukaryota"/>
</dbReference>
<keyword evidence="3" id="KW-1185">Reference proteome</keyword>
<name>B9S5V3_RICCO</name>
<dbReference type="InParanoid" id="B9S5V3"/>
<sequence>MLSSNSDSSALNPFLDDLPEDTLSSSSETTIDFLSIFLRLPTIESLSRCKLEPSIIILDYRNTQNDQSLFIAHKIPFIFNGFKFDFLPERGDFIKVLGSFNDLLLCGAVKTDYSAFYICNPFTKQWISLPLLKNCKGDDHFGLICEPFYSRSAKQSEYTINAEYRYRVVCFTEIEKGNVIVRTYVSEICAWKAFLLYGGDYQFCSNVVAHNGKLHWFNGLNVVAYDPFNDEKICYINGSEIQPNVEMLNSYYLGVSQGVLKMTHLVSTIYFNGDGDDIENLSIWELKDYETGHWNLEHRIYSFNAKSNGFRDGTGICDPVTLAFNPTDKDTVYLKFGQEVMLCDLQGEKLQLAGEIPKGIGCFDGDKAFPVMLPWWPTPVHVSAHP</sequence>
<accession>B9S5V3</accession>
<proteinExistence type="predicted"/>
<dbReference type="Pfam" id="PF24750">
    <property type="entry name" value="b-prop_At3g26010-like"/>
    <property type="match status" value="1"/>
</dbReference>
<evidence type="ECO:0000313" key="2">
    <source>
        <dbReference type="EMBL" id="EEF41040.1"/>
    </source>
</evidence>
<dbReference type="InterPro" id="IPR055290">
    <property type="entry name" value="At3g26010-like"/>
</dbReference>
<gene>
    <name evidence="2" type="ORF">RCOM_0654810</name>
</gene>